<dbReference type="EC" id="2.1.1.-" evidence="2"/>
<keyword evidence="1" id="KW-0175">Coiled coil</keyword>
<dbReference type="GO" id="GO:0008168">
    <property type="term" value="F:methyltransferase activity"/>
    <property type="evidence" value="ECO:0007669"/>
    <property type="project" value="UniProtKB-KW"/>
</dbReference>
<evidence type="ECO:0000313" key="2">
    <source>
        <dbReference type="EMBL" id="MEJ2886614.1"/>
    </source>
</evidence>
<evidence type="ECO:0000256" key="1">
    <source>
        <dbReference type="SAM" id="Coils"/>
    </source>
</evidence>
<dbReference type="InterPro" id="IPR008884">
    <property type="entry name" value="TylF_MeTrfase"/>
</dbReference>
<dbReference type="InterPro" id="IPR029063">
    <property type="entry name" value="SAM-dependent_MTases_sf"/>
</dbReference>
<feature type="coiled-coil region" evidence="1">
    <location>
        <begin position="36"/>
        <end position="70"/>
    </location>
</feature>
<dbReference type="PANTHER" id="PTHR40036:SF1">
    <property type="entry name" value="MACROCIN O-METHYLTRANSFERASE"/>
    <property type="match status" value="1"/>
</dbReference>
<organism evidence="2 3">
    <name type="scientific">Actinomycetospora aeridis</name>
    <dbReference type="NCBI Taxonomy" id="3129231"/>
    <lineage>
        <taxon>Bacteria</taxon>
        <taxon>Bacillati</taxon>
        <taxon>Actinomycetota</taxon>
        <taxon>Actinomycetes</taxon>
        <taxon>Pseudonocardiales</taxon>
        <taxon>Pseudonocardiaceae</taxon>
        <taxon>Actinomycetospora</taxon>
    </lineage>
</organism>
<name>A0ABU8N580_9PSEU</name>
<proteinExistence type="predicted"/>
<reference evidence="2 3" key="1">
    <citation type="submission" date="2024-03" db="EMBL/GenBank/DDBJ databases">
        <title>Actinomycetospora sp. OC33-EN06, a novel actinomycete isolated from wild orchid (Aerides multiflora).</title>
        <authorList>
            <person name="Suriyachadkun C."/>
        </authorList>
    </citation>
    <scope>NUCLEOTIDE SEQUENCE [LARGE SCALE GENOMIC DNA]</scope>
    <source>
        <strain evidence="2 3">OC33-EN06</strain>
    </source>
</reference>
<gene>
    <name evidence="2" type="ORF">WCD41_09155</name>
</gene>
<keyword evidence="2" id="KW-0808">Transferase</keyword>
<dbReference type="Pfam" id="PF13578">
    <property type="entry name" value="Methyltransf_24"/>
    <property type="match status" value="1"/>
</dbReference>
<dbReference type="SUPFAM" id="SSF53335">
    <property type="entry name" value="S-adenosyl-L-methionine-dependent methyltransferases"/>
    <property type="match status" value="1"/>
</dbReference>
<dbReference type="GO" id="GO:0032259">
    <property type="term" value="P:methylation"/>
    <property type="evidence" value="ECO:0007669"/>
    <property type="project" value="UniProtKB-KW"/>
</dbReference>
<keyword evidence="2" id="KW-0489">Methyltransferase</keyword>
<protein>
    <submittedName>
        <fullName evidence="2">Class I SAM-dependent methyltransferase</fullName>
        <ecNumber evidence="2">2.1.1.-</ecNumber>
    </submittedName>
</protein>
<sequence>MFSRLARLRHALNVRLVRAVENGVTTVVDHRVLSRLEALDALVREQGAELVAAREELSALRREVVEREIRDRRDIVSAGDREAVTSSADFVREAMPGARHFPHPHTTLRHGLELAPHGGMALEFGVYTGTTLRIIAETRDDGQVFGFDSFQGLPEHWRAGFAAGTFADAEPPAVPGAELVVGWFADTLPAFLEENPGPVDLLHLDADLYSSTATVLENVGPRLRPGSVIVFDEYLNHPGWEDGEHLAWTEYVARTGIDFTYEAFTYDNEQVVVVVTSVPVPTAPAQRSVPVEAFRDLSDTTRP</sequence>
<dbReference type="PANTHER" id="PTHR40036">
    <property type="entry name" value="MACROCIN O-METHYLTRANSFERASE"/>
    <property type="match status" value="1"/>
</dbReference>
<dbReference type="EMBL" id="JBBEGL010000002">
    <property type="protein sequence ID" value="MEJ2886614.1"/>
    <property type="molecule type" value="Genomic_DNA"/>
</dbReference>
<evidence type="ECO:0000313" key="3">
    <source>
        <dbReference type="Proteomes" id="UP001370100"/>
    </source>
</evidence>
<dbReference type="Proteomes" id="UP001370100">
    <property type="component" value="Unassembled WGS sequence"/>
</dbReference>
<accession>A0ABU8N580</accession>
<dbReference type="Gene3D" id="3.40.50.150">
    <property type="entry name" value="Vaccinia Virus protein VP39"/>
    <property type="match status" value="1"/>
</dbReference>
<keyword evidence="3" id="KW-1185">Reference proteome</keyword>
<comment type="caution">
    <text evidence="2">The sequence shown here is derived from an EMBL/GenBank/DDBJ whole genome shotgun (WGS) entry which is preliminary data.</text>
</comment>